<dbReference type="Proteomes" id="UP000789375">
    <property type="component" value="Unassembled WGS sequence"/>
</dbReference>
<gene>
    <name evidence="1" type="ORF">FMOSSE_LOCUS9170</name>
</gene>
<evidence type="ECO:0000313" key="1">
    <source>
        <dbReference type="EMBL" id="CAG8605324.1"/>
    </source>
</evidence>
<evidence type="ECO:0000313" key="2">
    <source>
        <dbReference type="Proteomes" id="UP000789375"/>
    </source>
</evidence>
<organism evidence="1 2">
    <name type="scientific">Funneliformis mosseae</name>
    <name type="common">Endomycorrhizal fungus</name>
    <name type="synonym">Glomus mosseae</name>
    <dbReference type="NCBI Taxonomy" id="27381"/>
    <lineage>
        <taxon>Eukaryota</taxon>
        <taxon>Fungi</taxon>
        <taxon>Fungi incertae sedis</taxon>
        <taxon>Mucoromycota</taxon>
        <taxon>Glomeromycotina</taxon>
        <taxon>Glomeromycetes</taxon>
        <taxon>Glomerales</taxon>
        <taxon>Glomeraceae</taxon>
        <taxon>Funneliformis</taxon>
    </lineage>
</organism>
<protein>
    <submittedName>
        <fullName evidence="1">12648_t:CDS:1</fullName>
    </submittedName>
</protein>
<reference evidence="1" key="1">
    <citation type="submission" date="2021-06" db="EMBL/GenBank/DDBJ databases">
        <authorList>
            <person name="Kallberg Y."/>
            <person name="Tangrot J."/>
            <person name="Rosling A."/>
        </authorList>
    </citation>
    <scope>NUCLEOTIDE SEQUENCE</scope>
    <source>
        <strain evidence="1">87-6 pot B 2015</strain>
    </source>
</reference>
<dbReference type="EMBL" id="CAJVPP010002598">
    <property type="protein sequence ID" value="CAG8605324.1"/>
    <property type="molecule type" value="Genomic_DNA"/>
</dbReference>
<proteinExistence type="predicted"/>
<comment type="caution">
    <text evidence="1">The sequence shown here is derived from an EMBL/GenBank/DDBJ whole genome shotgun (WGS) entry which is preliminary data.</text>
</comment>
<keyword evidence="2" id="KW-1185">Reference proteome</keyword>
<name>A0A9N9GEW7_FUNMO</name>
<dbReference type="AlphaFoldDB" id="A0A9N9GEW7"/>
<sequence>MPSSPLPGSVRKETKHYCQLHPPKVWVVHFSRKTSGTENYLENRKALKCLRE</sequence>
<accession>A0A9N9GEW7</accession>